<dbReference type="AlphaFoldDB" id="A0A1G7FHG0"/>
<evidence type="ECO:0000313" key="2">
    <source>
        <dbReference type="EMBL" id="SDE75318.1"/>
    </source>
</evidence>
<dbReference type="STRING" id="482827.SAMN04488243_10920"/>
<evidence type="ECO:0000313" key="3">
    <source>
        <dbReference type="Proteomes" id="UP000199446"/>
    </source>
</evidence>
<feature type="region of interest" description="Disordered" evidence="1">
    <location>
        <begin position="551"/>
        <end position="639"/>
    </location>
</feature>
<keyword evidence="3" id="KW-1185">Reference proteome</keyword>
<evidence type="ECO:0000256" key="1">
    <source>
        <dbReference type="SAM" id="MobiDB-lite"/>
    </source>
</evidence>
<sequence>MSEAIRAILEGLAPENWGRVRQSLFEAIVEAGLDAVEAEAVLREAAKRVGATLQAVRLAWQDFLGPKKEDATAAKDAVDLALKAGPKLWHTPSKEAWATLPREGHVEHHPLRGKEFRTWLAGLYYAERGKPLYAQALQDALAVLEAKALFEGEEHEVHTRLAGWEGKVYLDLARPDWSVVEVDPSGWRIIPAHEAPVRFRRGRHQKPLPLPERGGSLAPLLELLPLRERRDVALVLGWLVGALSPQGPYPILVLAGEKGAGKSTAARVLKALVDPQEAALRAEPKDVEALMVGAKGSWVLAFDNLSKIPTWLSDALCRLSTGGGLGKRELYSDSEEHVLEAQRPVILTGIGFGILRDDLADRVAMVNLVRLEDGERRPEREIWEAFARAHPQALGALLDAVVLALRRWEVARKALPSLPRLADWAIWAEAAAPALGLEAGEVVAAFYAVQAGLNQDLLDNDPVAQALLLFTADWPEGHRAVFSASELLAALEEAMGLKDARVKPEGWPRTPAGLGKHLPRVQAALRGVGLKVEGVRDARVKRLLWVLERSSGTSPATPATPVTRLQDDTPERGGWKGQPPQPPAQPPQSPATPAQPPRVLNGSRTPFAGDAGDAGDDSLLLSNPGDGGTWEGEEGGEWL</sequence>
<dbReference type="SUPFAM" id="SSF52540">
    <property type="entry name" value="P-loop containing nucleoside triphosphate hydrolases"/>
    <property type="match status" value="1"/>
</dbReference>
<gene>
    <name evidence="2" type="ORF">SAMN04488243_10920</name>
</gene>
<dbReference type="EMBL" id="FNBC01000009">
    <property type="protein sequence ID" value="SDE75318.1"/>
    <property type="molecule type" value="Genomic_DNA"/>
</dbReference>
<organism evidence="2 3">
    <name type="scientific">Thermus arciformis</name>
    <dbReference type="NCBI Taxonomy" id="482827"/>
    <lineage>
        <taxon>Bacteria</taxon>
        <taxon>Thermotogati</taxon>
        <taxon>Deinococcota</taxon>
        <taxon>Deinococci</taxon>
        <taxon>Thermales</taxon>
        <taxon>Thermaceae</taxon>
        <taxon>Thermus</taxon>
    </lineage>
</organism>
<reference evidence="3" key="1">
    <citation type="submission" date="2016-10" db="EMBL/GenBank/DDBJ databases">
        <authorList>
            <person name="Varghese N."/>
            <person name="Submissions S."/>
        </authorList>
    </citation>
    <scope>NUCLEOTIDE SEQUENCE [LARGE SCALE GENOMIC DNA]</scope>
    <source>
        <strain evidence="3">CGMCC 1.6992</strain>
    </source>
</reference>
<feature type="compositionally biased region" description="Basic and acidic residues" evidence="1">
    <location>
        <begin position="565"/>
        <end position="574"/>
    </location>
</feature>
<dbReference type="RefSeq" id="WP_093006371.1">
    <property type="nucleotide sequence ID" value="NZ_FNBC01000009.1"/>
</dbReference>
<protein>
    <submittedName>
        <fullName evidence="2">Uncharacterized protein</fullName>
    </submittedName>
</protein>
<dbReference type="Proteomes" id="UP000199446">
    <property type="component" value="Unassembled WGS sequence"/>
</dbReference>
<proteinExistence type="predicted"/>
<name>A0A1G7FHG0_9DEIN</name>
<dbReference type="InterPro" id="IPR027417">
    <property type="entry name" value="P-loop_NTPase"/>
</dbReference>
<accession>A0A1G7FHG0</accession>
<feature type="compositionally biased region" description="Pro residues" evidence="1">
    <location>
        <begin position="579"/>
        <end position="596"/>
    </location>
</feature>